<dbReference type="PANTHER" id="PTHR44520">
    <property type="entry name" value="RESPONSE REGULATOR RCP1-RELATED"/>
    <property type="match status" value="1"/>
</dbReference>
<organism evidence="3 4">
    <name type="scientific">Croceivirga radicis</name>
    <dbReference type="NCBI Taxonomy" id="1929488"/>
    <lineage>
        <taxon>Bacteria</taxon>
        <taxon>Pseudomonadati</taxon>
        <taxon>Bacteroidota</taxon>
        <taxon>Flavobacteriia</taxon>
        <taxon>Flavobacteriales</taxon>
        <taxon>Flavobacteriaceae</taxon>
        <taxon>Croceivirga</taxon>
    </lineage>
</organism>
<dbReference type="SMART" id="SM00448">
    <property type="entry name" value="REC"/>
    <property type="match status" value="1"/>
</dbReference>
<dbReference type="EMBL" id="MTBC01000010">
    <property type="protein sequence ID" value="OQD41902.1"/>
    <property type="molecule type" value="Genomic_DNA"/>
</dbReference>
<evidence type="ECO:0000256" key="1">
    <source>
        <dbReference type="PROSITE-ProRule" id="PRU00169"/>
    </source>
</evidence>
<dbReference type="Pfam" id="PF00072">
    <property type="entry name" value="Response_reg"/>
    <property type="match status" value="1"/>
</dbReference>
<dbReference type="PANTHER" id="PTHR44520:SF2">
    <property type="entry name" value="RESPONSE REGULATOR RCP1"/>
    <property type="match status" value="1"/>
</dbReference>
<reference evidence="3 4" key="1">
    <citation type="submission" date="2016-12" db="EMBL/GenBank/DDBJ databases">
        <authorList>
            <person name="Song W.-J."/>
            <person name="Kurnit D.M."/>
        </authorList>
    </citation>
    <scope>NUCLEOTIDE SEQUENCE [LARGE SCALE GENOMIC DNA]</scope>
    <source>
        <strain evidence="3 4">HSG9</strain>
    </source>
</reference>
<evidence type="ECO:0000313" key="3">
    <source>
        <dbReference type="EMBL" id="OQD41902.1"/>
    </source>
</evidence>
<dbReference type="OrthoDB" id="7631574at2"/>
<dbReference type="PROSITE" id="PS50110">
    <property type="entry name" value="RESPONSE_REGULATORY"/>
    <property type="match status" value="1"/>
</dbReference>
<comment type="caution">
    <text evidence="3">The sequence shown here is derived from an EMBL/GenBank/DDBJ whole genome shotgun (WGS) entry which is preliminary data.</text>
</comment>
<keyword evidence="4" id="KW-1185">Reference proteome</keyword>
<feature type="modified residue" description="4-aspartylphosphate" evidence="1">
    <location>
        <position position="62"/>
    </location>
</feature>
<dbReference type="InterPro" id="IPR052893">
    <property type="entry name" value="TCS_response_regulator"/>
</dbReference>
<dbReference type="AlphaFoldDB" id="A0A1V6LP17"/>
<dbReference type="InterPro" id="IPR001789">
    <property type="entry name" value="Sig_transdc_resp-reg_receiver"/>
</dbReference>
<proteinExistence type="predicted"/>
<dbReference type="GO" id="GO:0000160">
    <property type="term" value="P:phosphorelay signal transduction system"/>
    <property type="evidence" value="ECO:0007669"/>
    <property type="project" value="InterPro"/>
</dbReference>
<gene>
    <name evidence="3" type="ORF">BUL40_13695</name>
</gene>
<name>A0A1V6LP17_9FLAO</name>
<protein>
    <submittedName>
        <fullName evidence="3">Response regulator</fullName>
    </submittedName>
</protein>
<evidence type="ECO:0000259" key="2">
    <source>
        <dbReference type="PROSITE" id="PS50110"/>
    </source>
</evidence>
<dbReference type="SUPFAM" id="SSF52172">
    <property type="entry name" value="CheY-like"/>
    <property type="match status" value="1"/>
</dbReference>
<accession>A0A1V6LP17</accession>
<evidence type="ECO:0000313" key="4">
    <source>
        <dbReference type="Proteomes" id="UP000191680"/>
    </source>
</evidence>
<dbReference type="Gene3D" id="3.40.50.2300">
    <property type="match status" value="1"/>
</dbReference>
<dbReference type="InterPro" id="IPR011006">
    <property type="entry name" value="CheY-like_superfamily"/>
</dbReference>
<dbReference type="Proteomes" id="UP000191680">
    <property type="component" value="Unassembled WGS sequence"/>
</dbReference>
<feature type="domain" description="Response regulatory" evidence="2">
    <location>
        <begin position="5"/>
        <end position="129"/>
    </location>
</feature>
<dbReference type="RefSeq" id="WP_010516959.1">
    <property type="nucleotide sequence ID" value="NZ_AFOE01000006.1"/>
</dbReference>
<keyword evidence="1" id="KW-0597">Phosphoprotein</keyword>
<sequence>MISYSVYYLDDDEDDTLLFEEAVMAIAEQQPFKIQLHISENGTGFIEHIENDQSNSKVVFLDINMPVKSGFDYLSELRSNQTLSSVPVVMYSTSSNEDNIFKSQQLGANYYAIKPNSFNDLKKIIQKAISIDFKKETAPPNNFLFNQLVG</sequence>